<evidence type="ECO:0000256" key="5">
    <source>
        <dbReference type="ARBA" id="ARBA00023163"/>
    </source>
</evidence>
<organism evidence="9 10">
    <name type="scientific">Occallatibacter riparius</name>
    <dbReference type="NCBI Taxonomy" id="1002689"/>
    <lineage>
        <taxon>Bacteria</taxon>
        <taxon>Pseudomonadati</taxon>
        <taxon>Acidobacteriota</taxon>
        <taxon>Terriglobia</taxon>
        <taxon>Terriglobales</taxon>
        <taxon>Acidobacteriaceae</taxon>
        <taxon>Occallatibacter</taxon>
    </lineage>
</organism>
<evidence type="ECO:0000259" key="8">
    <source>
        <dbReference type="Pfam" id="PF08281"/>
    </source>
</evidence>
<keyword evidence="2 6" id="KW-0805">Transcription regulation</keyword>
<dbReference type="InterPro" id="IPR000838">
    <property type="entry name" value="RNA_pol_sigma70_ECF_CS"/>
</dbReference>
<dbReference type="InterPro" id="IPR039425">
    <property type="entry name" value="RNA_pol_sigma-70-like"/>
</dbReference>
<evidence type="ECO:0000259" key="7">
    <source>
        <dbReference type="Pfam" id="PF04542"/>
    </source>
</evidence>
<dbReference type="KEGG" id="orp:MOP44_04450"/>
<evidence type="ECO:0000256" key="3">
    <source>
        <dbReference type="ARBA" id="ARBA00023082"/>
    </source>
</evidence>
<dbReference type="PROSITE" id="PS01063">
    <property type="entry name" value="SIGMA70_ECF"/>
    <property type="match status" value="1"/>
</dbReference>
<dbReference type="PANTHER" id="PTHR43133:SF51">
    <property type="entry name" value="RNA POLYMERASE SIGMA FACTOR"/>
    <property type="match status" value="1"/>
</dbReference>
<keyword evidence="10" id="KW-1185">Reference proteome</keyword>
<dbReference type="GO" id="GO:0016987">
    <property type="term" value="F:sigma factor activity"/>
    <property type="evidence" value="ECO:0007669"/>
    <property type="project" value="UniProtKB-KW"/>
</dbReference>
<dbReference type="InterPro" id="IPR007627">
    <property type="entry name" value="RNA_pol_sigma70_r2"/>
</dbReference>
<dbReference type="AlphaFoldDB" id="A0A9J7BQP6"/>
<dbReference type="Pfam" id="PF08281">
    <property type="entry name" value="Sigma70_r4_2"/>
    <property type="match status" value="1"/>
</dbReference>
<dbReference type="InterPro" id="IPR013249">
    <property type="entry name" value="RNA_pol_sigma70_r4_t2"/>
</dbReference>
<dbReference type="RefSeq" id="WP_260794712.1">
    <property type="nucleotide sequence ID" value="NZ_CP093313.1"/>
</dbReference>
<dbReference type="PANTHER" id="PTHR43133">
    <property type="entry name" value="RNA POLYMERASE ECF-TYPE SIGMA FACTO"/>
    <property type="match status" value="1"/>
</dbReference>
<evidence type="ECO:0000256" key="1">
    <source>
        <dbReference type="ARBA" id="ARBA00010641"/>
    </source>
</evidence>
<evidence type="ECO:0000256" key="6">
    <source>
        <dbReference type="RuleBase" id="RU000716"/>
    </source>
</evidence>
<evidence type="ECO:0000313" key="9">
    <source>
        <dbReference type="EMBL" id="UWZ85196.1"/>
    </source>
</evidence>
<sequence length="251" mass="28133">MELQPSAMDPATLAAILFNLTNADEFSCDVAPGCDRRDTRGRSNTASEQGQLVHARATDEQLVCAAKSSDARAFEELSRRYLPTIRKKVFRILRNREDAEDVVQESLMNAYSHLASFRESCAFPTWISRIATNSALMLLRKRRVRAEVSIDQPVETDDGAKLRDTLHHALSSERTYATRQALGVLTKAINGLPSEYRSVLDLFHLQEKSLQEAADTLGLSIGSVKSRLFRARRILRSRLEARGVSVFDACY</sequence>
<dbReference type="GO" id="GO:0003677">
    <property type="term" value="F:DNA binding"/>
    <property type="evidence" value="ECO:0007669"/>
    <property type="project" value="UniProtKB-KW"/>
</dbReference>
<keyword evidence="5 6" id="KW-0804">Transcription</keyword>
<proteinExistence type="inferred from homology"/>
<evidence type="ECO:0000256" key="4">
    <source>
        <dbReference type="ARBA" id="ARBA00023125"/>
    </source>
</evidence>
<feature type="domain" description="RNA polymerase sigma-70 region 2" evidence="7">
    <location>
        <begin position="79"/>
        <end position="143"/>
    </location>
</feature>
<dbReference type="NCBIfam" id="TIGR02937">
    <property type="entry name" value="sigma70-ECF"/>
    <property type="match status" value="1"/>
</dbReference>
<dbReference type="GO" id="GO:0006352">
    <property type="term" value="P:DNA-templated transcription initiation"/>
    <property type="evidence" value="ECO:0007669"/>
    <property type="project" value="InterPro"/>
</dbReference>
<gene>
    <name evidence="9" type="ORF">MOP44_04450</name>
</gene>
<feature type="domain" description="RNA polymerase sigma factor 70 region 4 type 2" evidence="8">
    <location>
        <begin position="185"/>
        <end position="233"/>
    </location>
</feature>
<dbReference type="CDD" id="cd06171">
    <property type="entry name" value="Sigma70_r4"/>
    <property type="match status" value="1"/>
</dbReference>
<accession>A0A9J7BQP6</accession>
<reference evidence="9" key="1">
    <citation type="submission" date="2021-04" db="EMBL/GenBank/DDBJ databases">
        <title>Phylogenetic analysis of Acidobacteriaceae.</title>
        <authorList>
            <person name="Qiu L."/>
            <person name="Zhang Q."/>
        </authorList>
    </citation>
    <scope>NUCLEOTIDE SEQUENCE</scope>
    <source>
        <strain evidence="9">DSM 25168</strain>
    </source>
</reference>
<dbReference type="Pfam" id="PF04542">
    <property type="entry name" value="Sigma70_r2"/>
    <property type="match status" value="1"/>
</dbReference>
<dbReference type="InterPro" id="IPR036388">
    <property type="entry name" value="WH-like_DNA-bd_sf"/>
</dbReference>
<keyword evidence="4 6" id="KW-0238">DNA-binding</keyword>
<dbReference type="Gene3D" id="1.10.1740.10">
    <property type="match status" value="1"/>
</dbReference>
<evidence type="ECO:0000256" key="2">
    <source>
        <dbReference type="ARBA" id="ARBA00023015"/>
    </source>
</evidence>
<dbReference type="InterPro" id="IPR013324">
    <property type="entry name" value="RNA_pol_sigma_r3/r4-like"/>
</dbReference>
<dbReference type="SUPFAM" id="SSF88659">
    <property type="entry name" value="Sigma3 and sigma4 domains of RNA polymerase sigma factors"/>
    <property type="match status" value="1"/>
</dbReference>
<name>A0A9J7BQP6_9BACT</name>
<dbReference type="Gene3D" id="1.10.10.10">
    <property type="entry name" value="Winged helix-like DNA-binding domain superfamily/Winged helix DNA-binding domain"/>
    <property type="match status" value="1"/>
</dbReference>
<dbReference type="InterPro" id="IPR013325">
    <property type="entry name" value="RNA_pol_sigma_r2"/>
</dbReference>
<keyword evidence="3 6" id="KW-0731">Sigma factor</keyword>
<dbReference type="InterPro" id="IPR014284">
    <property type="entry name" value="RNA_pol_sigma-70_dom"/>
</dbReference>
<dbReference type="Proteomes" id="UP001059380">
    <property type="component" value="Chromosome"/>
</dbReference>
<protein>
    <recommendedName>
        <fullName evidence="6">RNA polymerase sigma factor</fullName>
    </recommendedName>
</protein>
<dbReference type="SUPFAM" id="SSF88946">
    <property type="entry name" value="Sigma2 domain of RNA polymerase sigma factors"/>
    <property type="match status" value="1"/>
</dbReference>
<dbReference type="EMBL" id="CP093313">
    <property type="protein sequence ID" value="UWZ85196.1"/>
    <property type="molecule type" value="Genomic_DNA"/>
</dbReference>
<comment type="similarity">
    <text evidence="1 6">Belongs to the sigma-70 factor family. ECF subfamily.</text>
</comment>
<evidence type="ECO:0000313" key="10">
    <source>
        <dbReference type="Proteomes" id="UP001059380"/>
    </source>
</evidence>